<dbReference type="InterPro" id="IPR000544">
    <property type="entry name" value="Octanoyltransferase"/>
</dbReference>
<dbReference type="FunFam" id="3.30.930.10:FF:000035">
    <property type="entry name" value="Putative lipoyltransferase 2, mitochondrial"/>
    <property type="match status" value="1"/>
</dbReference>
<dbReference type="PROSITE" id="PS51733">
    <property type="entry name" value="BPL_LPL_CATALYTIC"/>
    <property type="match status" value="1"/>
</dbReference>
<evidence type="ECO:0000256" key="4">
    <source>
        <dbReference type="ARBA" id="ARBA00012334"/>
    </source>
</evidence>
<dbReference type="AlphaFoldDB" id="V3ZZJ1"/>
<dbReference type="PANTHER" id="PTHR10993:SF7">
    <property type="entry name" value="LIPOYLTRANSFERASE 2, MITOCHONDRIAL-RELATED"/>
    <property type="match status" value="1"/>
</dbReference>
<dbReference type="NCBIfam" id="NF010925">
    <property type="entry name" value="PRK14345.1"/>
    <property type="match status" value="1"/>
</dbReference>
<name>V3ZZJ1_LOTGI</name>
<dbReference type="OrthoDB" id="19908at2759"/>
<dbReference type="PROSITE" id="PS01313">
    <property type="entry name" value="LIPB"/>
    <property type="match status" value="1"/>
</dbReference>
<keyword evidence="11" id="KW-1185">Reference proteome</keyword>
<dbReference type="OMA" id="GEVTYHC"/>
<dbReference type="InterPro" id="IPR045864">
    <property type="entry name" value="aa-tRNA-synth_II/BPL/LPL"/>
</dbReference>
<dbReference type="SUPFAM" id="SSF55681">
    <property type="entry name" value="Class II aaRS and biotin synthetases"/>
    <property type="match status" value="1"/>
</dbReference>
<dbReference type="KEGG" id="lgi:LOTGIDRAFT_235450"/>
<feature type="domain" description="BPL/LPL catalytic" evidence="9">
    <location>
        <begin position="44"/>
        <end position="227"/>
    </location>
</feature>
<comment type="pathway">
    <text evidence="2">Protein modification; protein lipoylation via endogenous pathway; protein N(6)-(lipoyl)lysine from octanoyl-[acyl-carrier-protein]: step 1/2.</text>
</comment>
<dbReference type="EC" id="2.3.1.181" evidence="4"/>
<dbReference type="GO" id="GO:0005739">
    <property type="term" value="C:mitochondrion"/>
    <property type="evidence" value="ECO:0007669"/>
    <property type="project" value="UniProtKB-SubCell"/>
</dbReference>
<dbReference type="Pfam" id="PF21948">
    <property type="entry name" value="LplA-B_cat"/>
    <property type="match status" value="1"/>
</dbReference>
<dbReference type="GO" id="GO:0033819">
    <property type="term" value="F:lipoyl(octanoyl) transferase activity"/>
    <property type="evidence" value="ECO:0007669"/>
    <property type="project" value="UniProtKB-EC"/>
</dbReference>
<dbReference type="CTD" id="20249852"/>
<organism evidence="10 11">
    <name type="scientific">Lottia gigantea</name>
    <name type="common">Giant owl limpet</name>
    <dbReference type="NCBI Taxonomy" id="225164"/>
    <lineage>
        <taxon>Eukaryota</taxon>
        <taxon>Metazoa</taxon>
        <taxon>Spiralia</taxon>
        <taxon>Lophotrochozoa</taxon>
        <taxon>Mollusca</taxon>
        <taxon>Gastropoda</taxon>
        <taxon>Patellogastropoda</taxon>
        <taxon>Lottioidea</taxon>
        <taxon>Lottiidae</taxon>
        <taxon>Lottia</taxon>
    </lineage>
</organism>
<gene>
    <name evidence="10" type="ORF">LOTGIDRAFT_235450</name>
</gene>
<dbReference type="InterPro" id="IPR020605">
    <property type="entry name" value="Octanoyltransferase_CS"/>
</dbReference>
<comment type="subcellular location">
    <subcellularLocation>
        <location evidence="1">Mitochondrion</location>
    </subcellularLocation>
</comment>
<evidence type="ECO:0000256" key="1">
    <source>
        <dbReference type="ARBA" id="ARBA00004173"/>
    </source>
</evidence>
<sequence length="269" mass="30210">MASNSLAKRVVNVINLGRMGYMGAFDIQNRYKRMHQEEMEGKSTQAQNVLLLVEHNPVYTVGVRGQGYTLQDEERLRKLGAEFYHTNRGGLITFHGPGQLVAYPVLNLCNFITRPSLPWYVSALENTIINTCKKFGITAEASTVNRGVWVNDRKIAAIGVNRSRIVTTHGCSLNCNTDLEWFKHIDPCGIEDKEVTSLSKEVDTNITIEKAIAPFLSSFQESFDCDFEFSGLEHHELESIIQHTEGLNQLNVPKSKQSSVRMMSSLAAR</sequence>
<evidence type="ECO:0000313" key="10">
    <source>
        <dbReference type="EMBL" id="ESO86406.1"/>
    </source>
</evidence>
<reference evidence="10 11" key="1">
    <citation type="journal article" date="2013" name="Nature">
        <title>Insights into bilaterian evolution from three spiralian genomes.</title>
        <authorList>
            <person name="Simakov O."/>
            <person name="Marletaz F."/>
            <person name="Cho S.J."/>
            <person name="Edsinger-Gonzales E."/>
            <person name="Havlak P."/>
            <person name="Hellsten U."/>
            <person name="Kuo D.H."/>
            <person name="Larsson T."/>
            <person name="Lv J."/>
            <person name="Arendt D."/>
            <person name="Savage R."/>
            <person name="Osoegawa K."/>
            <person name="de Jong P."/>
            <person name="Grimwood J."/>
            <person name="Chapman J.A."/>
            <person name="Shapiro H."/>
            <person name="Aerts A."/>
            <person name="Otillar R.P."/>
            <person name="Terry A.Y."/>
            <person name="Boore J.L."/>
            <person name="Grigoriev I.V."/>
            <person name="Lindberg D.R."/>
            <person name="Seaver E.C."/>
            <person name="Weisblat D.A."/>
            <person name="Putnam N.H."/>
            <person name="Rokhsar D.S."/>
        </authorList>
    </citation>
    <scope>NUCLEOTIDE SEQUENCE [LARGE SCALE GENOMIC DNA]</scope>
</reference>
<keyword evidence="6" id="KW-0012">Acyltransferase</keyword>
<dbReference type="Proteomes" id="UP000030746">
    <property type="component" value="Unassembled WGS sequence"/>
</dbReference>
<keyword evidence="5" id="KW-0808">Transferase</keyword>
<dbReference type="EMBL" id="KB203083">
    <property type="protein sequence ID" value="ESO86406.1"/>
    <property type="molecule type" value="Genomic_DNA"/>
</dbReference>
<evidence type="ECO:0000256" key="3">
    <source>
        <dbReference type="ARBA" id="ARBA00007907"/>
    </source>
</evidence>
<accession>V3ZZJ1</accession>
<protein>
    <recommendedName>
        <fullName evidence="4">lipoyl(octanoyl) transferase</fullName>
        <ecNumber evidence="4">2.3.1.181</ecNumber>
    </recommendedName>
    <alternativeName>
        <fullName evidence="7">Lipoate-protein ligase B</fullName>
    </alternativeName>
    <alternativeName>
        <fullName evidence="8">Lipoyl/octanoyl transferase</fullName>
    </alternativeName>
</protein>
<evidence type="ECO:0000256" key="5">
    <source>
        <dbReference type="ARBA" id="ARBA00022679"/>
    </source>
</evidence>
<evidence type="ECO:0000256" key="6">
    <source>
        <dbReference type="ARBA" id="ARBA00023315"/>
    </source>
</evidence>
<evidence type="ECO:0000256" key="8">
    <source>
        <dbReference type="ARBA" id="ARBA00033331"/>
    </source>
</evidence>
<dbReference type="UniPathway" id="UPA00538">
    <property type="reaction ID" value="UER00592"/>
</dbReference>
<dbReference type="CDD" id="cd16444">
    <property type="entry name" value="LipB"/>
    <property type="match status" value="1"/>
</dbReference>
<comment type="similarity">
    <text evidence="3">Belongs to the LipB family.</text>
</comment>
<dbReference type="PANTHER" id="PTHR10993">
    <property type="entry name" value="OCTANOYLTRANSFERASE"/>
    <property type="match status" value="1"/>
</dbReference>
<evidence type="ECO:0000259" key="9">
    <source>
        <dbReference type="PROSITE" id="PS51733"/>
    </source>
</evidence>
<proteinExistence type="inferred from homology"/>
<dbReference type="STRING" id="225164.V3ZZJ1"/>
<evidence type="ECO:0000256" key="2">
    <source>
        <dbReference type="ARBA" id="ARBA00004821"/>
    </source>
</evidence>
<dbReference type="GO" id="GO:0009249">
    <property type="term" value="P:protein lipoylation"/>
    <property type="evidence" value="ECO:0007669"/>
    <property type="project" value="InterPro"/>
</dbReference>
<dbReference type="GeneID" id="20249852"/>
<evidence type="ECO:0000313" key="11">
    <source>
        <dbReference type="Proteomes" id="UP000030746"/>
    </source>
</evidence>
<dbReference type="InterPro" id="IPR004143">
    <property type="entry name" value="BPL_LPL_catalytic"/>
</dbReference>
<dbReference type="RefSeq" id="XP_009062941.1">
    <property type="nucleotide sequence ID" value="XM_009064693.1"/>
</dbReference>
<dbReference type="HAMAP" id="MF_00013">
    <property type="entry name" value="LipB"/>
    <property type="match status" value="1"/>
</dbReference>
<dbReference type="Gene3D" id="3.30.930.10">
    <property type="entry name" value="Bira Bifunctional Protein, Domain 2"/>
    <property type="match status" value="1"/>
</dbReference>
<evidence type="ECO:0000256" key="7">
    <source>
        <dbReference type="ARBA" id="ARBA00030797"/>
    </source>
</evidence>
<dbReference type="NCBIfam" id="TIGR00214">
    <property type="entry name" value="lipB"/>
    <property type="match status" value="1"/>
</dbReference>
<dbReference type="HOGENOM" id="CLU_035168_1_2_1"/>